<dbReference type="FunFam" id="3.30.559.10:FF:000008">
    <property type="entry name" value="Tryptamine hydroxycinnamoyl transferase"/>
    <property type="match status" value="1"/>
</dbReference>
<name>A0ABD2S8B1_9SOLN</name>
<evidence type="ECO:0000313" key="4">
    <source>
        <dbReference type="EMBL" id="KAL3340429.1"/>
    </source>
</evidence>
<comment type="caution">
    <text evidence="4">The sequence shown here is derived from an EMBL/GenBank/DDBJ whole genome shotgun (WGS) entry which is preliminary data.</text>
</comment>
<dbReference type="AlphaFoldDB" id="A0ABD2S8B1"/>
<feature type="non-terminal residue" evidence="4">
    <location>
        <position position="1"/>
    </location>
</feature>
<dbReference type="InterPro" id="IPR023213">
    <property type="entry name" value="CAT-like_dom_sf"/>
</dbReference>
<accession>A0ABD2S8B1</accession>
<comment type="similarity">
    <text evidence="1">Belongs to the plant acyltransferase family.</text>
</comment>
<evidence type="ECO:0000256" key="1">
    <source>
        <dbReference type="ARBA" id="ARBA00009861"/>
    </source>
</evidence>
<dbReference type="PANTHER" id="PTHR31896:SF12">
    <property type="entry name" value="HXXXD-TYPE ACYL-TRANSFERASE FAMILY PROTEIN"/>
    <property type="match status" value="1"/>
</dbReference>
<dbReference type="Gene3D" id="3.30.559.10">
    <property type="entry name" value="Chloramphenicol acetyltransferase-like domain"/>
    <property type="match status" value="2"/>
</dbReference>
<keyword evidence="2" id="KW-0808">Transferase</keyword>
<keyword evidence="5" id="KW-1185">Reference proteome</keyword>
<dbReference type="Proteomes" id="UP001627284">
    <property type="component" value="Unassembled WGS sequence"/>
</dbReference>
<dbReference type="PANTHER" id="PTHR31896">
    <property type="entry name" value="FAMILY REGULATORY PROTEIN, PUTATIVE (AFU_ORTHOLOGUE AFUA_3G14730)-RELATED"/>
    <property type="match status" value="1"/>
</dbReference>
<gene>
    <name evidence="4" type="ORF">AABB24_028859</name>
</gene>
<organism evidence="4 5">
    <name type="scientific">Solanum stoloniferum</name>
    <dbReference type="NCBI Taxonomy" id="62892"/>
    <lineage>
        <taxon>Eukaryota</taxon>
        <taxon>Viridiplantae</taxon>
        <taxon>Streptophyta</taxon>
        <taxon>Embryophyta</taxon>
        <taxon>Tracheophyta</taxon>
        <taxon>Spermatophyta</taxon>
        <taxon>Magnoliopsida</taxon>
        <taxon>eudicotyledons</taxon>
        <taxon>Gunneridae</taxon>
        <taxon>Pentapetalae</taxon>
        <taxon>asterids</taxon>
        <taxon>lamiids</taxon>
        <taxon>Solanales</taxon>
        <taxon>Solanaceae</taxon>
        <taxon>Solanoideae</taxon>
        <taxon>Solaneae</taxon>
        <taxon>Solanum</taxon>
    </lineage>
</organism>
<evidence type="ECO:0008006" key="6">
    <source>
        <dbReference type="Google" id="ProtNLM"/>
    </source>
</evidence>
<dbReference type="GO" id="GO:0016746">
    <property type="term" value="F:acyltransferase activity"/>
    <property type="evidence" value="ECO:0007669"/>
    <property type="project" value="UniProtKB-KW"/>
</dbReference>
<reference evidence="4 5" key="1">
    <citation type="submission" date="2024-05" db="EMBL/GenBank/DDBJ databases">
        <title>De novo assembly of an allotetraploid wild potato.</title>
        <authorList>
            <person name="Hosaka A.J."/>
        </authorList>
    </citation>
    <scope>NUCLEOTIDE SEQUENCE [LARGE SCALE GENOMIC DNA]</scope>
    <source>
        <tissue evidence="4">Young leaves</tissue>
    </source>
</reference>
<proteinExistence type="inferred from homology"/>
<dbReference type="InterPro" id="IPR051283">
    <property type="entry name" value="Sec_Metabolite_Acyltrans"/>
</dbReference>
<evidence type="ECO:0000256" key="3">
    <source>
        <dbReference type="ARBA" id="ARBA00023315"/>
    </source>
</evidence>
<evidence type="ECO:0000313" key="5">
    <source>
        <dbReference type="Proteomes" id="UP001627284"/>
    </source>
</evidence>
<dbReference type="SUPFAM" id="SSF52777">
    <property type="entry name" value="CoA-dependent acyltransferases"/>
    <property type="match status" value="1"/>
</dbReference>
<evidence type="ECO:0000256" key="2">
    <source>
        <dbReference type="ARBA" id="ARBA00022679"/>
    </source>
</evidence>
<sequence>FKLYNNKNKNNKLKNKKMSCSPTVQHISDCFIKPLYNSEEAKKPVYLSSWDLAMLSVQYIQKGLLFTKPSSFQLDPLLQKLKESLSITLVHFYPLAGRFKTLKQDNPPLYTVFIDCVNSPGARFIHANLDLTVSDILSPKDVPLVVQSFFDHDRAINHDGHELSLLTVQLTELIDGVFIGLSINHVLADGSSFWHFFNSFSEVFKANNGQKQSIPISKSPNFNHWFPEGHGPIINLPYTHHDQFISRHESPNLRERFFHFSAESLKKLKAKANQECHTSKISSLQALSAHMWRCITRVRKFPADHITSCRMAINNRARLEPPLPENYFGNCIQTVRGIASAGKLLENSLGWAAWEMHEAVVNHKNKDIREWVEKLESGMIYQLGFFDPSSIMMGSSPRFDMYGNEFGLGKGVALRSGYAHKFDGKVSLYEGIEGDGSMDLEVCLLPHFMASLETDKEFMDSLSS</sequence>
<keyword evidence="3" id="KW-0012">Acyltransferase</keyword>
<dbReference type="Pfam" id="PF02458">
    <property type="entry name" value="Transferase"/>
    <property type="match status" value="1"/>
</dbReference>
<dbReference type="EMBL" id="JBJKTR010000016">
    <property type="protein sequence ID" value="KAL3340429.1"/>
    <property type="molecule type" value="Genomic_DNA"/>
</dbReference>
<protein>
    <recommendedName>
        <fullName evidence="6">HXXXD-type acyl-transferase family protein</fullName>
    </recommendedName>
</protein>